<dbReference type="Pfam" id="PF08240">
    <property type="entry name" value="ADH_N"/>
    <property type="match status" value="1"/>
</dbReference>
<dbReference type="SUPFAM" id="SSF51735">
    <property type="entry name" value="NAD(P)-binding Rossmann-fold domains"/>
    <property type="match status" value="1"/>
</dbReference>
<reference evidence="5" key="1">
    <citation type="submission" date="2016-10" db="EMBL/GenBank/DDBJ databases">
        <authorList>
            <person name="Varghese N."/>
            <person name="Submissions S."/>
        </authorList>
    </citation>
    <scope>NUCLEOTIDE SEQUENCE [LARGE SCALE GENOMIC DNA]</scope>
    <source>
        <strain evidence="5">DSM 23664</strain>
    </source>
</reference>
<feature type="domain" description="Alcohol dehydrogenase-like C-terminal" evidence="2">
    <location>
        <begin position="186"/>
        <end position="329"/>
    </location>
</feature>
<dbReference type="InterPro" id="IPR013154">
    <property type="entry name" value="ADH-like_N"/>
</dbReference>
<protein>
    <submittedName>
        <fullName evidence="4">Threonine dehydrogenase</fullName>
    </submittedName>
</protein>
<sequence>MKTKAVALYGKKDLRVREFELPEIGEEELLVKVISDTACLSTYKATILGEDHKRVPENLEEHPIIVGHEFGGYIEKVGEKLKDQFNAGDKFVLQPAMGLDSGYSAGYSYEFFGGDATYCIIPKVAIDLGTVLPFKGTYFANGSLAEPMSCIIGAFNANYHTKPYVYEHEMGVKQNGQLALLGCGGPMGIGALDYAVNGGLGVRKVVATEMDEQRLERLKKLVPVSAAKEKGVELVYVNAAKVKDQKEYLMELSDGQGYDDVMVFAAVEPLLVLADSILGIDGCLNFFAGPTDKNFTVPVNMYNVHYGSTHFVGTSGGSTDDMKLSLKLTEEGKINPSMMITHVGGLEATPEMILGMKDSSAGKNAIYPHISLELTALEDFEEKGKTDPKFMEIHRLIEKHDGIWNEEAERYLLENFTGQ</sequence>
<dbReference type="CDD" id="cd08238">
    <property type="entry name" value="sorbose_phosphate_red"/>
    <property type="match status" value="1"/>
</dbReference>
<gene>
    <name evidence="4" type="ORF">SAMN04488102_102184</name>
</gene>
<dbReference type="SUPFAM" id="SSF50129">
    <property type="entry name" value="GroES-like"/>
    <property type="match status" value="1"/>
</dbReference>
<proteinExistence type="predicted"/>
<dbReference type="PANTHER" id="PTHR43401:SF2">
    <property type="entry name" value="L-THREONINE 3-DEHYDROGENASE"/>
    <property type="match status" value="1"/>
</dbReference>
<dbReference type="Gene3D" id="3.90.180.10">
    <property type="entry name" value="Medium-chain alcohol dehydrogenases, catalytic domain"/>
    <property type="match status" value="1"/>
</dbReference>
<accession>A0A1I1FTL2</accession>
<dbReference type="AlphaFoldDB" id="A0A1I1FTL2"/>
<dbReference type="Proteomes" id="UP000199612">
    <property type="component" value="Unassembled WGS sequence"/>
</dbReference>
<dbReference type="RefSeq" id="WP_091528511.1">
    <property type="nucleotide sequence ID" value="NZ_FOLT01000002.1"/>
</dbReference>
<evidence type="ECO:0000259" key="2">
    <source>
        <dbReference type="Pfam" id="PF00107"/>
    </source>
</evidence>
<keyword evidence="5" id="KW-1185">Reference proteome</keyword>
<evidence type="ECO:0000256" key="1">
    <source>
        <dbReference type="ARBA" id="ARBA00023002"/>
    </source>
</evidence>
<dbReference type="OrthoDB" id="9770238at2"/>
<keyword evidence="1" id="KW-0560">Oxidoreductase</keyword>
<dbReference type="Pfam" id="PF00107">
    <property type="entry name" value="ADH_zinc_N"/>
    <property type="match status" value="1"/>
</dbReference>
<evidence type="ECO:0000313" key="4">
    <source>
        <dbReference type="EMBL" id="SFC00978.1"/>
    </source>
</evidence>
<dbReference type="STRING" id="753702.SAMN04488102_102184"/>
<organism evidence="4 5">
    <name type="scientific">Alkalibacterium subtropicum</name>
    <dbReference type="NCBI Taxonomy" id="753702"/>
    <lineage>
        <taxon>Bacteria</taxon>
        <taxon>Bacillati</taxon>
        <taxon>Bacillota</taxon>
        <taxon>Bacilli</taxon>
        <taxon>Lactobacillales</taxon>
        <taxon>Carnobacteriaceae</taxon>
        <taxon>Alkalibacterium</taxon>
    </lineage>
</organism>
<name>A0A1I1FTL2_9LACT</name>
<dbReference type="InterPro" id="IPR050129">
    <property type="entry name" value="Zn_alcohol_dh"/>
</dbReference>
<evidence type="ECO:0000313" key="5">
    <source>
        <dbReference type="Proteomes" id="UP000199612"/>
    </source>
</evidence>
<dbReference type="InterPro" id="IPR036291">
    <property type="entry name" value="NAD(P)-bd_dom_sf"/>
</dbReference>
<dbReference type="EMBL" id="FOLT01000002">
    <property type="protein sequence ID" value="SFC00978.1"/>
    <property type="molecule type" value="Genomic_DNA"/>
</dbReference>
<dbReference type="InterPro" id="IPR011032">
    <property type="entry name" value="GroES-like_sf"/>
</dbReference>
<evidence type="ECO:0000259" key="3">
    <source>
        <dbReference type="Pfam" id="PF08240"/>
    </source>
</evidence>
<dbReference type="GO" id="GO:0016491">
    <property type="term" value="F:oxidoreductase activity"/>
    <property type="evidence" value="ECO:0007669"/>
    <property type="project" value="UniProtKB-KW"/>
</dbReference>
<dbReference type="PANTHER" id="PTHR43401">
    <property type="entry name" value="L-THREONINE 3-DEHYDROGENASE"/>
    <property type="match status" value="1"/>
</dbReference>
<dbReference type="Gene3D" id="3.40.50.720">
    <property type="entry name" value="NAD(P)-binding Rossmann-like Domain"/>
    <property type="match status" value="1"/>
</dbReference>
<dbReference type="InterPro" id="IPR013149">
    <property type="entry name" value="ADH-like_C"/>
</dbReference>
<feature type="domain" description="Alcohol dehydrogenase-like N-terminal" evidence="3">
    <location>
        <begin position="26"/>
        <end position="123"/>
    </location>
</feature>